<gene>
    <name evidence="2" type="ORF">QE424_001981</name>
</gene>
<evidence type="ECO:0000256" key="1">
    <source>
        <dbReference type="SAM" id="MobiDB-lite"/>
    </source>
</evidence>
<dbReference type="RefSeq" id="WP_307107068.1">
    <property type="nucleotide sequence ID" value="NZ_JAUTAS010000001.1"/>
</dbReference>
<accession>A0AAP5AHC6</accession>
<protein>
    <submittedName>
        <fullName evidence="2">Toxic protein SymE</fullName>
    </submittedName>
</protein>
<sequence>MRRSNSDLPLNEQPKTGIGLHAPEHLRIGSFKHPGGHRLPDGGRIPCVVLRGMWLDRFELPVGGRVMVQVEPKRITLTLDETPIPVPYRYQDHVPKRAISPRPGRVASRSTTGPVSKFGRA</sequence>
<dbReference type="Proteomes" id="UP001226084">
    <property type="component" value="Unassembled WGS sequence"/>
</dbReference>
<name>A0AAP5AHC6_9GAMM</name>
<dbReference type="AlphaFoldDB" id="A0AAP5AHC6"/>
<evidence type="ECO:0000313" key="2">
    <source>
        <dbReference type="EMBL" id="MDQ1108822.1"/>
    </source>
</evidence>
<feature type="region of interest" description="Disordered" evidence="1">
    <location>
        <begin position="1"/>
        <end position="22"/>
    </location>
</feature>
<dbReference type="EMBL" id="JAUTAS010000001">
    <property type="protein sequence ID" value="MDQ1108822.1"/>
    <property type="molecule type" value="Genomic_DNA"/>
</dbReference>
<evidence type="ECO:0000313" key="3">
    <source>
        <dbReference type="Proteomes" id="UP001226084"/>
    </source>
</evidence>
<comment type="caution">
    <text evidence="2">The sequence shown here is derived from an EMBL/GenBank/DDBJ whole genome shotgun (WGS) entry which is preliminary data.</text>
</comment>
<reference evidence="2" key="1">
    <citation type="submission" date="2023-07" db="EMBL/GenBank/DDBJ databases">
        <title>Functional and genomic diversity of the sorghum phyllosphere microbiome.</title>
        <authorList>
            <person name="Shade A."/>
        </authorList>
    </citation>
    <scope>NUCLEOTIDE SEQUENCE</scope>
    <source>
        <strain evidence="2">SORGH_AS_0457</strain>
    </source>
</reference>
<organism evidence="2 3">
    <name type="scientific">Stenotrophomonas rhizophila</name>
    <dbReference type="NCBI Taxonomy" id="216778"/>
    <lineage>
        <taxon>Bacteria</taxon>
        <taxon>Pseudomonadati</taxon>
        <taxon>Pseudomonadota</taxon>
        <taxon>Gammaproteobacteria</taxon>
        <taxon>Lysobacterales</taxon>
        <taxon>Lysobacteraceae</taxon>
        <taxon>Stenotrophomonas</taxon>
    </lineage>
</organism>
<feature type="region of interest" description="Disordered" evidence="1">
    <location>
        <begin position="95"/>
        <end position="121"/>
    </location>
</feature>
<proteinExistence type="predicted"/>